<dbReference type="Pfam" id="PF13814">
    <property type="entry name" value="Replic_Relax"/>
    <property type="match status" value="1"/>
</dbReference>
<evidence type="ECO:0000313" key="1">
    <source>
        <dbReference type="EMBL" id="GGF18601.1"/>
    </source>
</evidence>
<dbReference type="EMBL" id="BMGP01000002">
    <property type="protein sequence ID" value="GGF18601.1"/>
    <property type="molecule type" value="Genomic_DNA"/>
</dbReference>
<accession>A0A917EX99</accession>
<dbReference type="InterPro" id="IPR025855">
    <property type="entry name" value="Replic_Relax"/>
</dbReference>
<gene>
    <name evidence="1" type="ORF">GCM10011399_10290</name>
</gene>
<reference evidence="1 2" key="1">
    <citation type="journal article" date="2014" name="Int. J. Syst. Evol. Microbiol.">
        <title>Complete genome sequence of Corynebacterium casei LMG S-19264T (=DSM 44701T), isolated from a smear-ripened cheese.</title>
        <authorList>
            <consortium name="US DOE Joint Genome Institute (JGI-PGF)"/>
            <person name="Walter F."/>
            <person name="Albersmeier A."/>
            <person name="Kalinowski J."/>
            <person name="Ruckert C."/>
        </authorList>
    </citation>
    <scope>NUCLEOTIDE SEQUENCE [LARGE SCALE GENOMIC DNA]</scope>
    <source>
        <strain evidence="1 2">CGMCC 1.12976</strain>
    </source>
</reference>
<keyword evidence="2" id="KW-1185">Reference proteome</keyword>
<evidence type="ECO:0000313" key="2">
    <source>
        <dbReference type="Proteomes" id="UP000598775"/>
    </source>
</evidence>
<dbReference type="Proteomes" id="UP000598775">
    <property type="component" value="Unassembled WGS sequence"/>
</dbReference>
<name>A0A917EX99_9MICO</name>
<protein>
    <recommendedName>
        <fullName evidence="3">Replication-relaxation</fullName>
    </recommendedName>
</protein>
<evidence type="ECO:0008006" key="3">
    <source>
        <dbReference type="Google" id="ProtNLM"/>
    </source>
</evidence>
<organism evidence="1 2">
    <name type="scientific">Subtercola lobariae</name>
    <dbReference type="NCBI Taxonomy" id="1588641"/>
    <lineage>
        <taxon>Bacteria</taxon>
        <taxon>Bacillati</taxon>
        <taxon>Actinomycetota</taxon>
        <taxon>Actinomycetes</taxon>
        <taxon>Micrococcales</taxon>
        <taxon>Microbacteriaceae</taxon>
        <taxon>Subtercola</taxon>
    </lineage>
</organism>
<comment type="caution">
    <text evidence="1">The sequence shown here is derived from an EMBL/GenBank/DDBJ whole genome shotgun (WGS) entry which is preliminary data.</text>
</comment>
<sequence>MSQPNRKGTLSVASIKLLLTARDRAILQSLYAHKFLTGSQIYNLHFWNHHTYASGIRACNRVLGRLRGHRLIYRLERPMGGVGGGSSSFVWSLDAAGDRFERRTQEGATTSRSRSFVPTTMFLLHTLAVADVHIQLIETERSGRIKIIESQFEPRNWRTFLTRNGSQRVLKPDLFVSLSSADYDDFFFIEVDRGTESIPTLIRKCLLYEAHRRSGDEQERLEVYPLVVWLVPTAARRDLLQKSIDAEKHLDPQLFSICVSDDFRAFIDQRSEPQSGGDGV</sequence>
<proteinExistence type="predicted"/>
<dbReference type="RefSeq" id="WP_188674845.1">
    <property type="nucleotide sequence ID" value="NZ_BMGP01000002.1"/>
</dbReference>
<dbReference type="AlphaFoldDB" id="A0A917EX99"/>